<protein>
    <submittedName>
        <fullName evidence="2">Uncharacterized protein</fullName>
    </submittedName>
</protein>
<feature type="compositionally biased region" description="Polar residues" evidence="1">
    <location>
        <begin position="58"/>
        <end position="69"/>
    </location>
</feature>
<dbReference type="Proteomes" id="UP000026962">
    <property type="component" value="Chromosome 1"/>
</dbReference>
<evidence type="ECO:0000256" key="1">
    <source>
        <dbReference type="SAM" id="MobiDB-lite"/>
    </source>
</evidence>
<keyword evidence="3" id="KW-1185">Reference proteome</keyword>
<proteinExistence type="predicted"/>
<organism evidence="2">
    <name type="scientific">Oryza punctata</name>
    <name type="common">Red rice</name>
    <dbReference type="NCBI Taxonomy" id="4537"/>
    <lineage>
        <taxon>Eukaryota</taxon>
        <taxon>Viridiplantae</taxon>
        <taxon>Streptophyta</taxon>
        <taxon>Embryophyta</taxon>
        <taxon>Tracheophyta</taxon>
        <taxon>Spermatophyta</taxon>
        <taxon>Magnoliopsida</taxon>
        <taxon>Liliopsida</taxon>
        <taxon>Poales</taxon>
        <taxon>Poaceae</taxon>
        <taxon>BOP clade</taxon>
        <taxon>Oryzoideae</taxon>
        <taxon>Oryzeae</taxon>
        <taxon>Oryzinae</taxon>
        <taxon>Oryza</taxon>
    </lineage>
</organism>
<reference evidence="2" key="1">
    <citation type="submission" date="2015-04" db="UniProtKB">
        <authorList>
            <consortium name="EnsemblPlants"/>
        </authorList>
    </citation>
    <scope>IDENTIFICATION</scope>
</reference>
<evidence type="ECO:0000313" key="2">
    <source>
        <dbReference type="EnsemblPlants" id="OPUNC01G19980.1"/>
    </source>
</evidence>
<dbReference type="AlphaFoldDB" id="A0A0E0JK51"/>
<feature type="compositionally biased region" description="Acidic residues" evidence="1">
    <location>
        <begin position="22"/>
        <end position="35"/>
    </location>
</feature>
<dbReference type="EnsemblPlants" id="OPUNC01G19980.1">
    <property type="protein sequence ID" value="OPUNC01G19980.1"/>
    <property type="gene ID" value="OPUNC01G19980"/>
</dbReference>
<evidence type="ECO:0000313" key="3">
    <source>
        <dbReference type="Proteomes" id="UP000026962"/>
    </source>
</evidence>
<name>A0A0E0JK51_ORYPU</name>
<reference evidence="2" key="2">
    <citation type="submission" date="2018-05" db="EMBL/GenBank/DDBJ databases">
        <title>OpunRS2 (Oryza punctata Reference Sequence Version 2).</title>
        <authorList>
            <person name="Zhang J."/>
            <person name="Kudrna D."/>
            <person name="Lee S."/>
            <person name="Talag J."/>
            <person name="Welchert J."/>
            <person name="Wing R.A."/>
        </authorList>
    </citation>
    <scope>NUCLEOTIDE SEQUENCE [LARGE SCALE GENOMIC DNA]</scope>
</reference>
<sequence length="90" mass="10486">METSHHFFGNMKQKVKKRTNLVDEDVQIEEDEPSLEEPQPTPAVEATNVERDDEQDATPETSSRTTQQFIPGAATARYYDFYDHTKYYLK</sequence>
<dbReference type="Gramene" id="OPUNC01G19980.1">
    <property type="protein sequence ID" value="OPUNC01G19980.1"/>
    <property type="gene ID" value="OPUNC01G19980"/>
</dbReference>
<accession>A0A0E0JK51</accession>
<feature type="region of interest" description="Disordered" evidence="1">
    <location>
        <begin position="1"/>
        <end position="69"/>
    </location>
</feature>
<dbReference type="HOGENOM" id="CLU_2444658_0_0_1"/>